<dbReference type="Proteomes" id="UP000326757">
    <property type="component" value="Unassembled WGS sequence"/>
</dbReference>
<keyword evidence="1" id="KW-1133">Transmembrane helix</keyword>
<comment type="caution">
    <text evidence="2">The sequence shown here is derived from an EMBL/GenBank/DDBJ whole genome shotgun (WGS) entry which is preliminary data.</text>
</comment>
<sequence length="117" mass="12757">MLCCRKVDILLVRSMVCLCGGLDVIVNYPLNLLSSVYDKIQADGQTYDIMELGKIIKLIEQNKKKNKGNQVNCNCKLIRGYCESSATAGKGLLVGVVVAVVVAVVVHGLWLVETSEE</sequence>
<name>A0A5N6JYI2_MONLA</name>
<dbReference type="AlphaFoldDB" id="A0A5N6JYI2"/>
<keyword evidence="1" id="KW-0812">Transmembrane</keyword>
<protein>
    <submittedName>
        <fullName evidence="2">Uncharacterized protein</fullName>
    </submittedName>
</protein>
<evidence type="ECO:0000256" key="1">
    <source>
        <dbReference type="SAM" id="Phobius"/>
    </source>
</evidence>
<keyword evidence="1" id="KW-0472">Membrane</keyword>
<accession>A0A5N6JYI2</accession>
<dbReference type="EMBL" id="VIGI01000011">
    <property type="protein sequence ID" value="KAB8294070.1"/>
    <property type="molecule type" value="Genomic_DNA"/>
</dbReference>
<organism evidence="2 3">
    <name type="scientific">Monilinia laxa</name>
    <name type="common">Brown rot fungus</name>
    <name type="synonym">Sclerotinia laxa</name>
    <dbReference type="NCBI Taxonomy" id="61186"/>
    <lineage>
        <taxon>Eukaryota</taxon>
        <taxon>Fungi</taxon>
        <taxon>Dikarya</taxon>
        <taxon>Ascomycota</taxon>
        <taxon>Pezizomycotina</taxon>
        <taxon>Leotiomycetes</taxon>
        <taxon>Helotiales</taxon>
        <taxon>Sclerotiniaceae</taxon>
        <taxon>Monilinia</taxon>
    </lineage>
</organism>
<gene>
    <name evidence="2" type="ORF">EYC80_009525</name>
</gene>
<reference evidence="2 3" key="1">
    <citation type="submission" date="2019-06" db="EMBL/GenBank/DDBJ databases">
        <title>Genome Sequence of the Brown Rot Fungal Pathogen Monilinia laxa.</title>
        <authorList>
            <person name="De Miccolis Angelini R.M."/>
            <person name="Landi L."/>
            <person name="Abate D."/>
            <person name="Pollastro S."/>
            <person name="Romanazzi G."/>
            <person name="Faretra F."/>
        </authorList>
    </citation>
    <scope>NUCLEOTIDE SEQUENCE [LARGE SCALE GENOMIC DNA]</scope>
    <source>
        <strain evidence="2 3">Mlax316</strain>
    </source>
</reference>
<feature type="transmembrane region" description="Helical" evidence="1">
    <location>
        <begin position="92"/>
        <end position="112"/>
    </location>
</feature>
<evidence type="ECO:0000313" key="2">
    <source>
        <dbReference type="EMBL" id="KAB8294070.1"/>
    </source>
</evidence>
<keyword evidence="3" id="KW-1185">Reference proteome</keyword>
<evidence type="ECO:0000313" key="3">
    <source>
        <dbReference type="Proteomes" id="UP000326757"/>
    </source>
</evidence>
<proteinExistence type="predicted"/>